<gene>
    <name evidence="2" type="ORF">L917_19549</name>
</gene>
<dbReference type="AlphaFoldDB" id="W2K402"/>
<reference evidence="2" key="1">
    <citation type="submission" date="2013-11" db="EMBL/GenBank/DDBJ databases">
        <title>The Genome Sequence of Phytophthora parasitica CHvinca01.</title>
        <authorList>
            <consortium name="The Broad Institute Genomics Platform"/>
            <person name="Russ C."/>
            <person name="Tyler B."/>
            <person name="Panabieres F."/>
            <person name="Shan W."/>
            <person name="Tripathy S."/>
            <person name="Grunwald N."/>
            <person name="Machado M."/>
            <person name="Johnson C.S."/>
            <person name="Arredondo F."/>
            <person name="Hong C."/>
            <person name="Coffey M."/>
            <person name="Young S.K."/>
            <person name="Zeng Q."/>
            <person name="Gargeya S."/>
            <person name="Fitzgerald M."/>
            <person name="Abouelleil A."/>
            <person name="Alvarado L."/>
            <person name="Chapman S.B."/>
            <person name="Gainer-Dewar J."/>
            <person name="Goldberg J."/>
            <person name="Griggs A."/>
            <person name="Gujja S."/>
            <person name="Hansen M."/>
            <person name="Howarth C."/>
            <person name="Imamovic A."/>
            <person name="Ireland A."/>
            <person name="Larimer J."/>
            <person name="McCowan C."/>
            <person name="Murphy C."/>
            <person name="Pearson M."/>
            <person name="Poon T.W."/>
            <person name="Priest M."/>
            <person name="Roberts A."/>
            <person name="Saif S."/>
            <person name="Shea T."/>
            <person name="Sykes S."/>
            <person name="Wortman J."/>
            <person name="Nusbaum C."/>
            <person name="Birren B."/>
        </authorList>
    </citation>
    <scope>NUCLEOTIDE SEQUENCE [LARGE SCALE GENOMIC DNA]</scope>
    <source>
        <strain evidence="2">CHvinca01</strain>
    </source>
</reference>
<sequence>MWARLMGKIWKTGVTKGAELHPEAPNRKQSRKPRKAAVIRAAKQARAGRRATTERVDTTATPMNISGNGSAATGANGSGAVGPSAQGSESTVVVASRSCDVANGGNTVKL</sequence>
<feature type="region of interest" description="Disordered" evidence="1">
    <location>
        <begin position="11"/>
        <end position="86"/>
    </location>
</feature>
<feature type="compositionally biased region" description="Low complexity" evidence="1">
    <location>
        <begin position="64"/>
        <end position="75"/>
    </location>
</feature>
<protein>
    <submittedName>
        <fullName evidence="2">Uncharacterized protein</fullName>
    </submittedName>
</protein>
<proteinExistence type="predicted"/>
<dbReference type="EMBL" id="KI682897">
    <property type="protein sequence ID" value="ETL79906.1"/>
    <property type="molecule type" value="Genomic_DNA"/>
</dbReference>
<dbReference type="Proteomes" id="UP000054423">
    <property type="component" value="Unassembled WGS sequence"/>
</dbReference>
<name>W2K402_PHYNI</name>
<accession>W2K402</accession>
<evidence type="ECO:0000313" key="2">
    <source>
        <dbReference type="EMBL" id="ETL79906.1"/>
    </source>
</evidence>
<feature type="compositionally biased region" description="Basic residues" evidence="1">
    <location>
        <begin position="28"/>
        <end position="37"/>
    </location>
</feature>
<organism evidence="2">
    <name type="scientific">Phytophthora nicotianae</name>
    <name type="common">Potato buckeye rot agent</name>
    <name type="synonym">Phytophthora parasitica</name>
    <dbReference type="NCBI Taxonomy" id="4792"/>
    <lineage>
        <taxon>Eukaryota</taxon>
        <taxon>Sar</taxon>
        <taxon>Stramenopiles</taxon>
        <taxon>Oomycota</taxon>
        <taxon>Peronosporomycetes</taxon>
        <taxon>Peronosporales</taxon>
        <taxon>Peronosporaceae</taxon>
        <taxon>Phytophthora</taxon>
    </lineage>
</organism>
<evidence type="ECO:0000256" key="1">
    <source>
        <dbReference type="SAM" id="MobiDB-lite"/>
    </source>
</evidence>